<dbReference type="InterPro" id="IPR018356">
    <property type="entry name" value="Tscrpt_reg_HTH_DeoR_CS"/>
</dbReference>
<dbReference type="InterPro" id="IPR050313">
    <property type="entry name" value="Carb_Metab_HTH_regulators"/>
</dbReference>
<dbReference type="InterPro" id="IPR036388">
    <property type="entry name" value="WH-like_DNA-bd_sf"/>
</dbReference>
<dbReference type="AlphaFoldDB" id="A0A9J7AWS8"/>
<dbReference type="InterPro" id="IPR001034">
    <property type="entry name" value="DeoR_HTH"/>
</dbReference>
<dbReference type="Pfam" id="PF08220">
    <property type="entry name" value="HTH_DeoR"/>
    <property type="match status" value="1"/>
</dbReference>
<dbReference type="SUPFAM" id="SSF100950">
    <property type="entry name" value="NagB/RpiA/CoA transferase-like"/>
    <property type="match status" value="1"/>
</dbReference>
<keyword evidence="7" id="KW-1185">Reference proteome</keyword>
<dbReference type="Proteomes" id="UP001060336">
    <property type="component" value="Chromosome"/>
</dbReference>
<dbReference type="Gene3D" id="1.10.10.10">
    <property type="entry name" value="Winged helix-like DNA-binding domain superfamily/Winged helix DNA-binding domain"/>
    <property type="match status" value="1"/>
</dbReference>
<evidence type="ECO:0000313" key="6">
    <source>
        <dbReference type="EMBL" id="UUX49901.1"/>
    </source>
</evidence>
<keyword evidence="1" id="KW-0678">Repressor</keyword>
<dbReference type="PRINTS" id="PR00037">
    <property type="entry name" value="HTHLACR"/>
</dbReference>
<proteinExistence type="predicted"/>
<dbReference type="PROSITE" id="PS51000">
    <property type="entry name" value="HTH_DEOR_2"/>
    <property type="match status" value="1"/>
</dbReference>
<evidence type="ECO:0000256" key="1">
    <source>
        <dbReference type="ARBA" id="ARBA00022491"/>
    </source>
</evidence>
<dbReference type="InterPro" id="IPR014036">
    <property type="entry name" value="DeoR-like_C"/>
</dbReference>
<accession>A0A9J7AWS8</accession>
<dbReference type="PANTHER" id="PTHR30363">
    <property type="entry name" value="HTH-TYPE TRANSCRIPTIONAL REGULATOR SRLR-RELATED"/>
    <property type="match status" value="1"/>
</dbReference>
<dbReference type="PROSITE" id="PS00894">
    <property type="entry name" value="HTH_DEOR_1"/>
    <property type="match status" value="1"/>
</dbReference>
<dbReference type="PANTHER" id="PTHR30363:SF4">
    <property type="entry name" value="GLYCEROL-3-PHOSPHATE REGULON REPRESSOR"/>
    <property type="match status" value="1"/>
</dbReference>
<dbReference type="GO" id="GO:0003677">
    <property type="term" value="F:DNA binding"/>
    <property type="evidence" value="ECO:0007669"/>
    <property type="project" value="UniProtKB-KW"/>
</dbReference>
<dbReference type="RefSeq" id="WP_257768806.1">
    <property type="nucleotide sequence ID" value="NZ_CP102480.1"/>
</dbReference>
<evidence type="ECO:0000259" key="5">
    <source>
        <dbReference type="PROSITE" id="PS51000"/>
    </source>
</evidence>
<name>A0A9J7AWS8_9PROT</name>
<dbReference type="KEGG" id="naci:NUH88_21245"/>
<dbReference type="GO" id="GO:0003700">
    <property type="term" value="F:DNA-binding transcription factor activity"/>
    <property type="evidence" value="ECO:0007669"/>
    <property type="project" value="InterPro"/>
</dbReference>
<dbReference type="EMBL" id="CP102480">
    <property type="protein sequence ID" value="UUX49901.1"/>
    <property type="molecule type" value="Genomic_DNA"/>
</dbReference>
<evidence type="ECO:0000256" key="4">
    <source>
        <dbReference type="ARBA" id="ARBA00023163"/>
    </source>
</evidence>
<organism evidence="6 7">
    <name type="scientific">Nisaea acidiphila</name>
    <dbReference type="NCBI Taxonomy" id="1862145"/>
    <lineage>
        <taxon>Bacteria</taxon>
        <taxon>Pseudomonadati</taxon>
        <taxon>Pseudomonadota</taxon>
        <taxon>Alphaproteobacteria</taxon>
        <taxon>Rhodospirillales</taxon>
        <taxon>Thalassobaculaceae</taxon>
        <taxon>Nisaea</taxon>
    </lineage>
</organism>
<dbReference type="SMART" id="SM00420">
    <property type="entry name" value="HTH_DEOR"/>
    <property type="match status" value="1"/>
</dbReference>
<keyword evidence="3 6" id="KW-0238">DNA-binding</keyword>
<evidence type="ECO:0000256" key="2">
    <source>
        <dbReference type="ARBA" id="ARBA00023015"/>
    </source>
</evidence>
<feature type="domain" description="HTH deoR-type" evidence="5">
    <location>
        <begin position="9"/>
        <end position="64"/>
    </location>
</feature>
<keyword evidence="4" id="KW-0804">Transcription</keyword>
<dbReference type="SMART" id="SM01134">
    <property type="entry name" value="DeoRC"/>
    <property type="match status" value="1"/>
</dbReference>
<protein>
    <submittedName>
        <fullName evidence="6">DeoR/GlpR family DNA-binding transcription regulator</fullName>
    </submittedName>
</protein>
<dbReference type="Gene3D" id="3.30.750.70">
    <property type="entry name" value="4-hydroxybutyrate coenzyme like domains"/>
    <property type="match status" value="1"/>
</dbReference>
<gene>
    <name evidence="6" type="ORF">NUH88_21245</name>
</gene>
<keyword evidence="2" id="KW-0805">Transcription regulation</keyword>
<dbReference type="Pfam" id="PF00455">
    <property type="entry name" value="DeoRC"/>
    <property type="match status" value="1"/>
</dbReference>
<dbReference type="InterPro" id="IPR037171">
    <property type="entry name" value="NagB/RpiA_transferase-like"/>
</dbReference>
<dbReference type="InterPro" id="IPR036390">
    <property type="entry name" value="WH_DNA-bd_sf"/>
</dbReference>
<dbReference type="SUPFAM" id="SSF46785">
    <property type="entry name" value="Winged helix' DNA-binding domain"/>
    <property type="match status" value="1"/>
</dbReference>
<reference evidence="6" key="1">
    <citation type="submission" date="2022-08" db="EMBL/GenBank/DDBJ databases">
        <title>Nisaea acidiphila sp. nov., isolated from a marine algal debris and emended description of the genus Nisaea Urios et al. 2008.</title>
        <authorList>
            <person name="Kwon K."/>
        </authorList>
    </citation>
    <scope>NUCLEOTIDE SEQUENCE</scope>
    <source>
        <strain evidence="6">MEBiC11861</strain>
    </source>
</reference>
<evidence type="ECO:0000313" key="7">
    <source>
        <dbReference type="Proteomes" id="UP001060336"/>
    </source>
</evidence>
<sequence length="276" mass="29411">MAASISSNASRRRAEITEMVRAAGYQSIIDLAERFAVTEQTIRRDVNQLCDGGLLRRRHGGVELPSPNANIDFDQRMILNAGAKARIAAAVASRIPDGASLAVSIGTTPEMVVRALRSHTGLRIVTNNIAAALTASASPTFEVTIAGGRIRPEGRDVLGQQVEQFFSAYKVDYGLFGVGGVDPDGSLLDFTEDEIRAREVISQNCRTKVVVLDHTKFGRAAYVRGGHIADADLVFCDVQPPAEISEMIRDAGHELIIAGDDAAALALLPGMAEAGE</sequence>
<evidence type="ECO:0000256" key="3">
    <source>
        <dbReference type="ARBA" id="ARBA00023125"/>
    </source>
</evidence>